<dbReference type="Pfam" id="PF19955">
    <property type="entry name" value="EAD1"/>
    <property type="match status" value="1"/>
</dbReference>
<protein>
    <submittedName>
        <fullName evidence="3">Uncharacterized protein</fullName>
    </submittedName>
</protein>
<evidence type="ECO:0000313" key="3">
    <source>
        <dbReference type="EMBL" id="KYF57868.1"/>
    </source>
</evidence>
<reference evidence="3 4" key="1">
    <citation type="submission" date="2014-02" db="EMBL/GenBank/DDBJ databases">
        <title>The small core and large imbalanced accessory genome model reveals a collaborative survival strategy of Sorangium cellulosum strains in nature.</title>
        <authorList>
            <person name="Han K."/>
            <person name="Peng R."/>
            <person name="Blom J."/>
            <person name="Li Y.-Z."/>
        </authorList>
    </citation>
    <scope>NUCLEOTIDE SEQUENCE [LARGE SCALE GENOMIC DNA]</scope>
    <source>
        <strain evidence="3 4">So0157-18</strain>
    </source>
</reference>
<dbReference type="EMBL" id="JELX01001742">
    <property type="protein sequence ID" value="KYF57868.1"/>
    <property type="molecule type" value="Genomic_DNA"/>
</dbReference>
<dbReference type="NCBIfam" id="NF033611">
    <property type="entry name" value="SAVED"/>
    <property type="match status" value="1"/>
</dbReference>
<dbReference type="InterPro" id="IPR040836">
    <property type="entry name" value="SAVED"/>
</dbReference>
<comment type="caution">
    <text evidence="3">The sequence shown here is derived from an EMBL/GenBank/DDBJ whole genome shotgun (WGS) entry which is preliminary data.</text>
</comment>
<evidence type="ECO:0000259" key="2">
    <source>
        <dbReference type="Pfam" id="PF19955"/>
    </source>
</evidence>
<feature type="domain" description="Effector-associated" evidence="2">
    <location>
        <begin position="311"/>
        <end position="394"/>
    </location>
</feature>
<evidence type="ECO:0000313" key="4">
    <source>
        <dbReference type="Proteomes" id="UP000075604"/>
    </source>
</evidence>
<name>A0A150PR19_SORCE</name>
<accession>A0A150PR19</accession>
<proteinExistence type="predicted"/>
<evidence type="ECO:0000259" key="1">
    <source>
        <dbReference type="Pfam" id="PF18145"/>
    </source>
</evidence>
<feature type="domain" description="SMODS-associated and fused to various effectors" evidence="1">
    <location>
        <begin position="64"/>
        <end position="261"/>
    </location>
</feature>
<dbReference type="Pfam" id="PF18145">
    <property type="entry name" value="SAVED"/>
    <property type="match status" value="1"/>
</dbReference>
<dbReference type="AlphaFoldDB" id="A0A150PR19"/>
<dbReference type="Proteomes" id="UP000075604">
    <property type="component" value="Unassembled WGS sequence"/>
</dbReference>
<organism evidence="3 4">
    <name type="scientific">Sorangium cellulosum</name>
    <name type="common">Polyangium cellulosum</name>
    <dbReference type="NCBI Taxonomy" id="56"/>
    <lineage>
        <taxon>Bacteria</taxon>
        <taxon>Pseudomonadati</taxon>
        <taxon>Myxococcota</taxon>
        <taxon>Polyangia</taxon>
        <taxon>Polyangiales</taxon>
        <taxon>Polyangiaceae</taxon>
        <taxon>Sorangium</taxon>
    </lineage>
</organism>
<dbReference type="InterPro" id="IPR045430">
    <property type="entry name" value="EAD1"/>
</dbReference>
<sequence>MSDPNRLLVVSHPVLAPIGLDRMEHAIPASERAGGWDLVEITPVRTELGRLHEIDWAAVLAEQERLFAERIHGEIAWRRRLAYFGFAPIPLALHLGYLMTRSVNVDVYQHNRFRFDWAWSSDDSASAPPPLKPQICLPEHGSRDEGPVVIRVSTSHRIAPWETAEVVPSSLAEVDVMLAVPGEDALRTQSALTEVVVAFNEALSRVKSMFPRLTAIHLFAAVPVGLAFRMGAQINPTIYPEVITYQYWRKGTPRYRQAIVLAERCRAGLSAPCLDLVASAGNNVVVDAALPVVMNLYDAPSRFLDAPSYRWDEEASSCFCEIMVRAYDSVPRAREILAKSGIDRYSINFEQPVRAIWYEALEVAAREGLTRRLAQRARTDNSIAAYHPELDKIIKATHTTKEGACQP</sequence>
<gene>
    <name evidence="3" type="ORF">BE04_20335</name>
</gene>